<feature type="signal peptide" evidence="1">
    <location>
        <begin position="1"/>
        <end position="16"/>
    </location>
</feature>
<accession>Q16I63</accession>
<gene>
    <name evidence="2" type="ORF">AaeL_AAEL013777</name>
</gene>
<organism evidence="2 3">
    <name type="scientific">Aedes aegypti</name>
    <name type="common">Yellowfever mosquito</name>
    <name type="synonym">Culex aegypti</name>
    <dbReference type="NCBI Taxonomy" id="7159"/>
    <lineage>
        <taxon>Eukaryota</taxon>
        <taxon>Metazoa</taxon>
        <taxon>Ecdysozoa</taxon>
        <taxon>Arthropoda</taxon>
        <taxon>Hexapoda</taxon>
        <taxon>Insecta</taxon>
        <taxon>Pterygota</taxon>
        <taxon>Neoptera</taxon>
        <taxon>Endopterygota</taxon>
        <taxon>Diptera</taxon>
        <taxon>Nematocera</taxon>
        <taxon>Culicoidea</taxon>
        <taxon>Culicidae</taxon>
        <taxon>Culicinae</taxon>
        <taxon>Aedini</taxon>
        <taxon>Aedes</taxon>
        <taxon>Stegomyia</taxon>
    </lineage>
</organism>
<dbReference type="PaxDb" id="7159-AAEL013777-PA"/>
<dbReference type="VEuPathDB" id="VectorBase:AAEL013780"/>
<proteinExistence type="predicted"/>
<dbReference type="EMBL" id="CH478103">
    <property type="protein sequence ID" value="EAT33952.1"/>
    <property type="molecule type" value="Genomic_DNA"/>
</dbReference>
<dbReference type="Proteomes" id="UP000682892">
    <property type="component" value="Unassembled WGS sequence"/>
</dbReference>
<reference evidence="2" key="1">
    <citation type="submission" date="2005-10" db="EMBL/GenBank/DDBJ databases">
        <authorList>
            <person name="Loftus B.J."/>
            <person name="Nene V.M."/>
            <person name="Hannick L.I."/>
            <person name="Bidwell S."/>
            <person name="Haas B."/>
            <person name="Amedeo P."/>
            <person name="Orvis J."/>
            <person name="Wortman J.R."/>
            <person name="White O.R."/>
            <person name="Salzberg S."/>
            <person name="Shumway M."/>
            <person name="Koo H."/>
            <person name="Zhao Y."/>
            <person name="Holmes M."/>
            <person name="Miller J."/>
            <person name="Schatz M."/>
            <person name="Pop M."/>
            <person name="Pai G."/>
            <person name="Utterback T."/>
            <person name="Rogers Y.-H."/>
            <person name="Kravitz S."/>
            <person name="Fraser C.M."/>
        </authorList>
    </citation>
    <scope>NUCLEOTIDE SEQUENCE</scope>
    <source>
        <strain evidence="2">Liverpool</strain>
    </source>
</reference>
<dbReference type="PhylomeDB" id="Q16I63"/>
<dbReference type="HOGENOM" id="CLU_077765_1_0_1"/>
<name>Q16I63_AEDAE</name>
<evidence type="ECO:0000313" key="2">
    <source>
        <dbReference type="EMBL" id="EAT33952.1"/>
    </source>
</evidence>
<evidence type="ECO:0000313" key="3">
    <source>
        <dbReference type="Proteomes" id="UP000682892"/>
    </source>
</evidence>
<reference evidence="2" key="3">
    <citation type="submission" date="2012-09" db="EMBL/GenBank/DDBJ databases">
        <authorList>
            <consortium name="VectorBase"/>
        </authorList>
    </citation>
    <scope>NUCLEOTIDE SEQUENCE</scope>
    <source>
        <strain evidence="2">Liverpool</strain>
    </source>
</reference>
<dbReference type="AlphaFoldDB" id="Q16I63"/>
<reference evidence="2" key="2">
    <citation type="journal article" date="2007" name="Science">
        <title>Genome sequence of Aedes aegypti, a major arbovirus vector.</title>
        <authorList>
            <person name="Nene V."/>
            <person name="Wortman J.R."/>
            <person name="Lawson D."/>
            <person name="Haas B."/>
            <person name="Kodira C."/>
            <person name="Tu Z.J."/>
            <person name="Loftus B."/>
            <person name="Xi Z."/>
            <person name="Megy K."/>
            <person name="Grabherr M."/>
            <person name="Ren Q."/>
            <person name="Zdobnov E.M."/>
            <person name="Lobo N.F."/>
            <person name="Campbell K.S."/>
            <person name="Brown S.E."/>
            <person name="Bonaldo M.F."/>
            <person name="Zhu J."/>
            <person name="Sinkins S.P."/>
            <person name="Hogenkamp D.G."/>
            <person name="Amedeo P."/>
            <person name="Arensburger P."/>
            <person name="Atkinson P.W."/>
            <person name="Bidwell S."/>
            <person name="Biedler J."/>
            <person name="Birney E."/>
            <person name="Bruggner R.V."/>
            <person name="Costas J."/>
            <person name="Coy M.R."/>
            <person name="Crabtree J."/>
            <person name="Crawford M."/>
            <person name="Debruyn B."/>
            <person name="Decaprio D."/>
            <person name="Eiglmeier K."/>
            <person name="Eisenstadt E."/>
            <person name="El-Dorry H."/>
            <person name="Gelbart W.M."/>
            <person name="Gomes S.L."/>
            <person name="Hammond M."/>
            <person name="Hannick L.I."/>
            <person name="Hogan J.R."/>
            <person name="Holmes M.H."/>
            <person name="Jaffe D."/>
            <person name="Johnston J.S."/>
            <person name="Kennedy R.C."/>
            <person name="Koo H."/>
            <person name="Kravitz S."/>
            <person name="Kriventseva E.V."/>
            <person name="Kulp D."/>
            <person name="Labutti K."/>
            <person name="Lee E."/>
            <person name="Li S."/>
            <person name="Lovin D.D."/>
            <person name="Mao C."/>
            <person name="Mauceli E."/>
            <person name="Menck C.F."/>
            <person name="Miller J.R."/>
            <person name="Montgomery P."/>
            <person name="Mori A."/>
            <person name="Nascimento A.L."/>
            <person name="Naveira H.F."/>
            <person name="Nusbaum C."/>
            <person name="O'leary S."/>
            <person name="Orvis J."/>
            <person name="Pertea M."/>
            <person name="Quesneville H."/>
            <person name="Reidenbach K.R."/>
            <person name="Rogers Y.H."/>
            <person name="Roth C.W."/>
            <person name="Schneider J.R."/>
            <person name="Schatz M."/>
            <person name="Shumway M."/>
            <person name="Stanke M."/>
            <person name="Stinson E.O."/>
            <person name="Tubio J.M."/>
            <person name="Vanzee J.P."/>
            <person name="Verjovski-Almeida S."/>
            <person name="Werner D."/>
            <person name="White O."/>
            <person name="Wyder S."/>
            <person name="Zeng Q."/>
            <person name="Zhao Q."/>
            <person name="Zhao Y."/>
            <person name="Hill C.A."/>
            <person name="Raikhel A.S."/>
            <person name="Soares M.B."/>
            <person name="Knudson D.L."/>
            <person name="Lee N.H."/>
            <person name="Galagan J."/>
            <person name="Salzberg S.L."/>
            <person name="Paulsen I.T."/>
            <person name="Dimopoulos G."/>
            <person name="Collins F.H."/>
            <person name="Birren B."/>
            <person name="Fraser-Liggett C.M."/>
            <person name="Severson D.W."/>
        </authorList>
    </citation>
    <scope>NUCLEOTIDE SEQUENCE [LARGE SCALE GENOMIC DNA]</scope>
    <source>
        <strain evidence="2">Liverpool</strain>
    </source>
</reference>
<sequence>MKRTILLLALLGFAFAQRQPARDVITKFKEVAPQYLDLLKTGETELNKIRSETTDLIANFHVDVIQTKESFVVDAISRETAMHFQINNQPESVDIVCLGFLNTTVDMSMNLAGVGFTNCINNVDDAFNGLVGNYFNVLGVQEGLLNELRLLDVFRGDNVFYTPQNIIDKLNKKLSEQKINPETFSEDLEQAVENLKNDLENILTAYGGCMTQADQLLKNGVDMMMMQLTFSCLGTVIVP</sequence>
<feature type="chain" id="PRO_5014307084" evidence="1">
    <location>
        <begin position="17"/>
        <end position="239"/>
    </location>
</feature>
<dbReference type="eggNOG" id="ENOG502TCDU">
    <property type="taxonomic scope" value="Eukaryota"/>
</dbReference>
<protein>
    <submittedName>
        <fullName evidence="2">AAEL013777-PA</fullName>
    </submittedName>
</protein>
<evidence type="ECO:0000256" key="1">
    <source>
        <dbReference type="SAM" id="SignalP"/>
    </source>
</evidence>
<keyword evidence="1" id="KW-0732">Signal</keyword>
<dbReference type="OMA" id="GICMENA"/>